<dbReference type="PROSITE" id="PS51257">
    <property type="entry name" value="PROKAR_LIPOPROTEIN"/>
    <property type="match status" value="1"/>
</dbReference>
<dbReference type="OrthoDB" id="883593at2"/>
<dbReference type="RefSeq" id="WP_110476591.1">
    <property type="nucleotide sequence ID" value="NZ_BMWQ01000017.1"/>
</dbReference>
<proteinExistence type="predicted"/>
<dbReference type="EMBL" id="QJTD01000016">
    <property type="protein sequence ID" value="PYE78803.1"/>
    <property type="molecule type" value="Genomic_DNA"/>
</dbReference>
<evidence type="ECO:0000313" key="1">
    <source>
        <dbReference type="EMBL" id="PYE78803.1"/>
    </source>
</evidence>
<dbReference type="AlphaFoldDB" id="A0A2V4XW29"/>
<name>A0A2V4XW29_9FLAO</name>
<evidence type="ECO:0000313" key="2">
    <source>
        <dbReference type="Proteomes" id="UP000248054"/>
    </source>
</evidence>
<reference evidence="1 2" key="1">
    <citation type="submission" date="2018-06" db="EMBL/GenBank/DDBJ databases">
        <title>Genomic Encyclopedia of Type Strains, Phase III (KMG-III): the genomes of soil and plant-associated and newly described type strains.</title>
        <authorList>
            <person name="Whitman W."/>
        </authorList>
    </citation>
    <scope>NUCLEOTIDE SEQUENCE [LARGE SCALE GENOMIC DNA]</scope>
    <source>
        <strain evidence="1 2">CECT 7945</strain>
    </source>
</reference>
<gene>
    <name evidence="1" type="ORF">DFQ11_1163</name>
</gene>
<sequence>MRLTILSFITLVFLTSCSDKQNISSEMYIGTYRIMDQMVPYPFIIQQKKDTIYLYNNKGNSIDKITNTSINKNKSLNFQEKHLKITQKEDDEFLAFDLLDTTNFKTFKNGKPSPKNSAKFKKIKSENKLDLQKVKKEIGKFIWKYDVVEDENSNPNNDLEIEKLFYFKNDSLNIITNYYYQGLKTISEYETKSYNFFVIDSIYFLSLQKESSNPQPIYQIVRYDSNKIELRDFSSRVSKNIIFHKESISVIDYTELAKNSSIYSNCFDGYQGEYYFGDDVTFNKGNEYIINYVNENIPKNETNSGYLIVHFNINCSGKVGNFGLIQMNRDFKATAFSKEFVNHTINKVSKLEEFPASNSQLERLNYKDVHAFLMFKINNGKIVDVCP</sequence>
<dbReference type="Proteomes" id="UP000248054">
    <property type="component" value="Unassembled WGS sequence"/>
</dbReference>
<protein>
    <submittedName>
        <fullName evidence="1">Uncharacterized protein</fullName>
    </submittedName>
</protein>
<comment type="caution">
    <text evidence="1">The sequence shown here is derived from an EMBL/GenBank/DDBJ whole genome shotgun (WGS) entry which is preliminary data.</text>
</comment>
<keyword evidence="2" id="KW-1185">Reference proteome</keyword>
<organism evidence="1 2">
    <name type="scientific">Winogradskyella epiphytica</name>
    <dbReference type="NCBI Taxonomy" id="262005"/>
    <lineage>
        <taxon>Bacteria</taxon>
        <taxon>Pseudomonadati</taxon>
        <taxon>Bacteroidota</taxon>
        <taxon>Flavobacteriia</taxon>
        <taxon>Flavobacteriales</taxon>
        <taxon>Flavobacteriaceae</taxon>
        <taxon>Winogradskyella</taxon>
    </lineage>
</organism>
<accession>A0A2V4XW29</accession>